<feature type="transmembrane region" description="Helical" evidence="9">
    <location>
        <begin position="6"/>
        <end position="24"/>
    </location>
</feature>
<dbReference type="Proteomes" id="UP001596161">
    <property type="component" value="Unassembled WGS sequence"/>
</dbReference>
<keyword evidence="3" id="KW-0050">Antiport</keyword>
<evidence type="ECO:0000256" key="9">
    <source>
        <dbReference type="SAM" id="Phobius"/>
    </source>
</evidence>
<feature type="transmembrane region" description="Helical" evidence="9">
    <location>
        <begin position="183"/>
        <end position="206"/>
    </location>
</feature>
<name>A0ABW0EGK9_9BACT</name>
<keyword evidence="2" id="KW-0813">Transport</keyword>
<comment type="subcellular location">
    <subcellularLocation>
        <location evidence="1">Cell membrane</location>
        <topology evidence="1">Multi-pass membrane protein</topology>
    </subcellularLocation>
</comment>
<feature type="transmembrane region" description="Helical" evidence="9">
    <location>
        <begin position="93"/>
        <end position="111"/>
    </location>
</feature>
<keyword evidence="7" id="KW-0406">Ion transport</keyword>
<feature type="transmembrane region" description="Helical" evidence="9">
    <location>
        <begin position="123"/>
        <end position="144"/>
    </location>
</feature>
<feature type="transmembrane region" description="Helical" evidence="9">
    <location>
        <begin position="274"/>
        <end position="295"/>
    </location>
</feature>
<feature type="transmembrane region" description="Helical" evidence="9">
    <location>
        <begin position="215"/>
        <end position="232"/>
    </location>
</feature>
<evidence type="ECO:0000256" key="2">
    <source>
        <dbReference type="ARBA" id="ARBA00022448"/>
    </source>
</evidence>
<feature type="transmembrane region" description="Helical" evidence="9">
    <location>
        <begin position="54"/>
        <end position="73"/>
    </location>
</feature>
<evidence type="ECO:0000256" key="1">
    <source>
        <dbReference type="ARBA" id="ARBA00004651"/>
    </source>
</evidence>
<keyword evidence="6 9" id="KW-1133">Transmembrane helix</keyword>
<evidence type="ECO:0000256" key="8">
    <source>
        <dbReference type="ARBA" id="ARBA00023136"/>
    </source>
</evidence>
<evidence type="ECO:0000256" key="3">
    <source>
        <dbReference type="ARBA" id="ARBA00022449"/>
    </source>
</evidence>
<feature type="transmembrane region" description="Helical" evidence="9">
    <location>
        <begin position="151"/>
        <end position="171"/>
    </location>
</feature>
<dbReference type="EMBL" id="JBHSKT010000013">
    <property type="protein sequence ID" value="MFC5272220.1"/>
    <property type="molecule type" value="Genomic_DNA"/>
</dbReference>
<accession>A0ABW0EGK9</accession>
<evidence type="ECO:0000259" key="10">
    <source>
        <dbReference type="Pfam" id="PF00999"/>
    </source>
</evidence>
<evidence type="ECO:0000256" key="7">
    <source>
        <dbReference type="ARBA" id="ARBA00023065"/>
    </source>
</evidence>
<keyword evidence="8 9" id="KW-0472">Membrane</keyword>
<dbReference type="InterPro" id="IPR038770">
    <property type="entry name" value="Na+/solute_symporter_sf"/>
</dbReference>
<evidence type="ECO:0000313" key="12">
    <source>
        <dbReference type="Proteomes" id="UP001596161"/>
    </source>
</evidence>
<dbReference type="RefSeq" id="WP_378018579.1">
    <property type="nucleotide sequence ID" value="NZ_JBHSKT010000013.1"/>
</dbReference>
<evidence type="ECO:0000256" key="5">
    <source>
        <dbReference type="ARBA" id="ARBA00022692"/>
    </source>
</evidence>
<keyword evidence="4" id="KW-1003">Cell membrane</keyword>
<feature type="transmembrane region" description="Helical" evidence="9">
    <location>
        <begin position="31"/>
        <end position="48"/>
    </location>
</feature>
<keyword evidence="5 9" id="KW-0812">Transmembrane</keyword>
<feature type="transmembrane region" description="Helical" evidence="9">
    <location>
        <begin position="307"/>
        <end position="326"/>
    </location>
</feature>
<evidence type="ECO:0000256" key="6">
    <source>
        <dbReference type="ARBA" id="ARBA00022989"/>
    </source>
</evidence>
<evidence type="ECO:0000313" key="11">
    <source>
        <dbReference type="EMBL" id="MFC5272220.1"/>
    </source>
</evidence>
<dbReference type="InterPro" id="IPR006153">
    <property type="entry name" value="Cation/H_exchanger_TM"/>
</dbReference>
<evidence type="ECO:0000256" key="4">
    <source>
        <dbReference type="ARBA" id="ARBA00022475"/>
    </source>
</evidence>
<feature type="transmembrane region" description="Helical" evidence="9">
    <location>
        <begin position="338"/>
        <end position="354"/>
    </location>
</feature>
<feature type="transmembrane region" description="Helical" evidence="9">
    <location>
        <begin position="366"/>
        <end position="383"/>
    </location>
</feature>
<dbReference type="Pfam" id="PF00999">
    <property type="entry name" value="Na_H_Exchanger"/>
    <property type="match status" value="1"/>
</dbReference>
<comment type="caution">
    <text evidence="11">The sequence shown here is derived from an EMBL/GenBank/DDBJ whole genome shotgun (WGS) entry which is preliminary data.</text>
</comment>
<reference evidence="12" key="1">
    <citation type="journal article" date="2019" name="Int. J. Syst. Evol. Microbiol.">
        <title>The Global Catalogue of Microorganisms (GCM) 10K type strain sequencing project: providing services to taxonomists for standard genome sequencing and annotation.</title>
        <authorList>
            <consortium name="The Broad Institute Genomics Platform"/>
            <consortium name="The Broad Institute Genome Sequencing Center for Infectious Disease"/>
            <person name="Wu L."/>
            <person name="Ma J."/>
        </authorList>
    </citation>
    <scope>NUCLEOTIDE SEQUENCE [LARGE SCALE GENOMIC DNA]</scope>
    <source>
        <strain evidence="12">KACC 12602</strain>
    </source>
</reference>
<keyword evidence="12" id="KW-1185">Reference proteome</keyword>
<dbReference type="PANTHER" id="PTHR32507">
    <property type="entry name" value="NA(+)/H(+) ANTIPORTER 1"/>
    <property type="match status" value="1"/>
</dbReference>
<feature type="domain" description="Cation/H+ exchanger transmembrane" evidence="10">
    <location>
        <begin position="14"/>
        <end position="377"/>
    </location>
</feature>
<dbReference type="Gene3D" id="1.20.1530.20">
    <property type="match status" value="1"/>
</dbReference>
<protein>
    <submittedName>
        <fullName evidence="11">Cation:proton antiporter</fullName>
    </submittedName>
</protein>
<gene>
    <name evidence="11" type="ORF">ACFPIB_16515</name>
</gene>
<dbReference type="PANTHER" id="PTHR32507:SF0">
    <property type="entry name" value="NA(+)_H(+) ANTIPORTER 2-RELATED"/>
    <property type="match status" value="1"/>
</dbReference>
<sequence>MNPYSILIFLSLLVIISYGFDLLAKKTKVPSVLMLLACGIGLQYAAEYFGFKFILPRVILEVFGIIGLILIVLEGSLDLELTREKLPIVRKSFLAALLILVLSAVSIAFIIQFNNDLPFQQCLVNAIPLAVISSAIAIPSVSNLTKDKKEFIIYESTFSDILGIMVFNFAIQDNFAQTISIFTFLWDLLLILIVSVIGCILLIFFINQITHHTKFFLILAMLVLIYSVSKIFHLSPLLLVLAFGLILNNTDVFVKRRLRNFISTDRLEEEVNQLKIITAESAFLVRTFFFLLFGFSFELIKLLDVEMLFIGSLIITTLTLIRFFYLRFISRSSLFPELFVAPKGLITILLFYSIPPKFLIPNFSEGVLFFVIILTGLIMLFGLQVSKQPLSEIEEF</sequence>
<organism evidence="11 12">
    <name type="scientific">Adhaeribacter terreus</name>
    <dbReference type="NCBI Taxonomy" id="529703"/>
    <lineage>
        <taxon>Bacteria</taxon>
        <taxon>Pseudomonadati</taxon>
        <taxon>Bacteroidota</taxon>
        <taxon>Cytophagia</taxon>
        <taxon>Cytophagales</taxon>
        <taxon>Hymenobacteraceae</taxon>
        <taxon>Adhaeribacter</taxon>
    </lineage>
</organism>
<proteinExistence type="predicted"/>